<name>A0A6J4QX48_9ACTN</name>
<dbReference type="InterPro" id="IPR015330">
    <property type="entry name" value="DNA_primase/pol_bifunc_N"/>
</dbReference>
<accession>A0A6J4QX48</accession>
<sequence length="184" mass="20564">MQGYNLHPDGTMPSFSNLDEINTMSVPEAAIDYQGRGLTVTPLHGKRPVLRRWQERYLSESELPDYFVDGRNLGIVLGGAAAAGLVDVDLDNPVAVDVADLLLPDTVKSGRMKNPRSHHWFVCDPAPPSRRYFLTKPMVDRLMIESGEATLVELRSTGHQTVVAPSIHPVDGDRYMWHQARYAR</sequence>
<reference evidence="2" key="1">
    <citation type="submission" date="2020-02" db="EMBL/GenBank/DDBJ databases">
        <authorList>
            <person name="Meier V. D."/>
        </authorList>
    </citation>
    <scope>NUCLEOTIDE SEQUENCE</scope>
    <source>
        <strain evidence="2">AVDCRST_MAG58</strain>
    </source>
</reference>
<dbReference type="SUPFAM" id="SSF56747">
    <property type="entry name" value="Prim-pol domain"/>
    <property type="match status" value="1"/>
</dbReference>
<dbReference type="AlphaFoldDB" id="A0A6J4QX48"/>
<gene>
    <name evidence="2" type="ORF">AVDCRST_MAG58-1200</name>
</gene>
<organism evidence="2">
    <name type="scientific">uncultured Rubrobacteraceae bacterium</name>
    <dbReference type="NCBI Taxonomy" id="349277"/>
    <lineage>
        <taxon>Bacteria</taxon>
        <taxon>Bacillati</taxon>
        <taxon>Actinomycetota</taxon>
        <taxon>Rubrobacteria</taxon>
        <taxon>Rubrobacterales</taxon>
        <taxon>Rubrobacteraceae</taxon>
        <taxon>environmental samples</taxon>
    </lineage>
</organism>
<dbReference type="SMART" id="SM00943">
    <property type="entry name" value="Prim-Pol"/>
    <property type="match status" value="1"/>
</dbReference>
<dbReference type="EMBL" id="CADCVF010000033">
    <property type="protein sequence ID" value="CAA9454935.1"/>
    <property type="molecule type" value="Genomic_DNA"/>
</dbReference>
<feature type="domain" description="DNA primase/polymerase bifunctional N-terminal" evidence="1">
    <location>
        <begin position="30"/>
        <end position="184"/>
    </location>
</feature>
<proteinExistence type="predicted"/>
<evidence type="ECO:0000313" key="2">
    <source>
        <dbReference type="EMBL" id="CAA9454935.1"/>
    </source>
</evidence>
<protein>
    <recommendedName>
        <fullName evidence="1">DNA primase/polymerase bifunctional N-terminal domain-containing protein</fullName>
    </recommendedName>
</protein>
<dbReference type="Pfam" id="PF09250">
    <property type="entry name" value="Prim-Pol"/>
    <property type="match status" value="1"/>
</dbReference>
<evidence type="ECO:0000259" key="1">
    <source>
        <dbReference type="SMART" id="SM00943"/>
    </source>
</evidence>